<accession>A0A0F8XGC8</accession>
<dbReference type="AlphaFoldDB" id="A0A0F8XGC8"/>
<dbReference type="EMBL" id="LAZR01059236">
    <property type="protein sequence ID" value="KKK68227.1"/>
    <property type="molecule type" value="Genomic_DNA"/>
</dbReference>
<reference evidence="1" key="1">
    <citation type="journal article" date="2015" name="Nature">
        <title>Complex archaea that bridge the gap between prokaryotes and eukaryotes.</title>
        <authorList>
            <person name="Spang A."/>
            <person name="Saw J.H."/>
            <person name="Jorgensen S.L."/>
            <person name="Zaremba-Niedzwiedzka K."/>
            <person name="Martijn J."/>
            <person name="Lind A.E."/>
            <person name="van Eijk R."/>
            <person name="Schleper C."/>
            <person name="Guy L."/>
            <person name="Ettema T.J."/>
        </authorList>
    </citation>
    <scope>NUCLEOTIDE SEQUENCE</scope>
</reference>
<protein>
    <submittedName>
        <fullName evidence="1">Uncharacterized protein</fullName>
    </submittedName>
</protein>
<proteinExistence type="predicted"/>
<gene>
    <name evidence="1" type="ORF">LCGC14_2946160</name>
</gene>
<organism evidence="1">
    <name type="scientific">marine sediment metagenome</name>
    <dbReference type="NCBI Taxonomy" id="412755"/>
    <lineage>
        <taxon>unclassified sequences</taxon>
        <taxon>metagenomes</taxon>
        <taxon>ecological metagenomes</taxon>
    </lineage>
</organism>
<comment type="caution">
    <text evidence="1">The sequence shown here is derived from an EMBL/GenBank/DDBJ whole genome shotgun (WGS) entry which is preliminary data.</text>
</comment>
<evidence type="ECO:0000313" key="1">
    <source>
        <dbReference type="EMBL" id="KKK68227.1"/>
    </source>
</evidence>
<name>A0A0F8XGC8_9ZZZZ</name>
<sequence>MSNLPPDALCVCGDVLDEHDENTGTCQVDGCLCGGFEWDEENDESQ</sequence>